<dbReference type="RefSeq" id="WP_219433679.1">
    <property type="nucleotide sequence ID" value="NZ_JAHXCP010000015.1"/>
</dbReference>
<proteinExistence type="predicted"/>
<evidence type="ECO:0000313" key="2">
    <source>
        <dbReference type="Proteomes" id="UP000812077"/>
    </source>
</evidence>
<dbReference type="Proteomes" id="UP000812077">
    <property type="component" value="Unassembled WGS sequence"/>
</dbReference>
<protein>
    <submittedName>
        <fullName evidence="1">Uncharacterized protein</fullName>
    </submittedName>
</protein>
<keyword evidence="2" id="KW-1185">Reference proteome</keyword>
<gene>
    <name evidence="1" type="ORF">KZO77_08765</name>
</gene>
<organism evidence="1 2">
    <name type="scientific">Prevotella melaninogenica</name>
    <dbReference type="NCBI Taxonomy" id="28132"/>
    <lineage>
        <taxon>Bacteria</taxon>
        <taxon>Pseudomonadati</taxon>
        <taxon>Bacteroidota</taxon>
        <taxon>Bacteroidia</taxon>
        <taxon>Bacteroidales</taxon>
        <taxon>Prevotellaceae</taxon>
        <taxon>Prevotella</taxon>
    </lineage>
</organism>
<sequence>MDYELANIIEVIGFLEDNNIEKEIPITFFDGLVKYKSPKVDIKGKAEIRISLKGYMSEGTIEISGNDFEPTYVHTQFTAKFQTYKYDKKGKKLVIYGNSDKMQGNYVVTISV</sequence>
<evidence type="ECO:0000313" key="1">
    <source>
        <dbReference type="EMBL" id="MBW4755139.1"/>
    </source>
</evidence>
<comment type="caution">
    <text evidence="1">The sequence shown here is derived from an EMBL/GenBank/DDBJ whole genome shotgun (WGS) entry which is preliminary data.</text>
</comment>
<accession>A0ABS6Y7H8</accession>
<name>A0ABS6Y7H8_9BACT</name>
<dbReference type="EMBL" id="JAHXCP010000015">
    <property type="protein sequence ID" value="MBW4755139.1"/>
    <property type="molecule type" value="Genomic_DNA"/>
</dbReference>
<reference evidence="1 2" key="1">
    <citation type="submission" date="2021-07" db="EMBL/GenBank/DDBJ databases">
        <title>Genomic diversity and antimicrobial resistance of Prevotella spp. isolated from chronic lung disease airways.</title>
        <authorList>
            <person name="Webb K.A."/>
            <person name="Olagoke O.S."/>
            <person name="Baird T."/>
            <person name="Neill J."/>
            <person name="Pham A."/>
            <person name="Wells T.J."/>
            <person name="Ramsay K.A."/>
            <person name="Bell S.C."/>
            <person name="Sarovich D.S."/>
            <person name="Price E.P."/>
        </authorList>
    </citation>
    <scope>NUCLEOTIDE SEQUENCE [LARGE SCALE GENOMIC DNA]</scope>
    <source>
        <strain evidence="1 2">SCHI0027.S.6</strain>
    </source>
</reference>